<sequence length="46" mass="4379">MICALGAAVCFGTASVLQEVAARAAARPASLAVTAPATVPPPGSGR</sequence>
<organism evidence="1 2">
    <name type="scientific">Streptomyces durocortorensis</name>
    <dbReference type="NCBI Taxonomy" id="2811104"/>
    <lineage>
        <taxon>Bacteria</taxon>
        <taxon>Bacillati</taxon>
        <taxon>Actinomycetota</taxon>
        <taxon>Actinomycetes</taxon>
        <taxon>Kitasatosporales</taxon>
        <taxon>Streptomycetaceae</taxon>
        <taxon>Streptomyces</taxon>
    </lineage>
</organism>
<evidence type="ECO:0008006" key="3">
    <source>
        <dbReference type="Google" id="ProtNLM"/>
    </source>
</evidence>
<reference evidence="1 2" key="1">
    <citation type="submission" date="2023-09" db="EMBL/GenBank/DDBJ databases">
        <title>Genome completion map analysis of the actinomycetes C11-1.</title>
        <authorList>
            <person name="Qin P."/>
            <person name="Guan P."/>
        </authorList>
    </citation>
    <scope>NUCLEOTIDE SEQUENCE [LARGE SCALE GENOMIC DNA]</scope>
    <source>
        <strain evidence="1 2">C11-1</strain>
    </source>
</reference>
<keyword evidence="2" id="KW-1185">Reference proteome</keyword>
<dbReference type="Proteomes" id="UP001303236">
    <property type="component" value="Chromosome"/>
</dbReference>
<name>A0ABY9W1H5_9ACTN</name>
<dbReference type="EMBL" id="CP134500">
    <property type="protein sequence ID" value="WNF29062.1"/>
    <property type="molecule type" value="Genomic_DNA"/>
</dbReference>
<evidence type="ECO:0000313" key="1">
    <source>
        <dbReference type="EMBL" id="WNF29062.1"/>
    </source>
</evidence>
<accession>A0ABY9W1H5</accession>
<evidence type="ECO:0000313" key="2">
    <source>
        <dbReference type="Proteomes" id="UP001303236"/>
    </source>
</evidence>
<gene>
    <name evidence="1" type="ORF">RI138_20760</name>
</gene>
<protein>
    <recommendedName>
        <fullName evidence="3">EamA family transporter</fullName>
    </recommendedName>
</protein>
<proteinExistence type="predicted"/>